<feature type="region of interest" description="Disordered" evidence="1">
    <location>
        <begin position="107"/>
        <end position="126"/>
    </location>
</feature>
<evidence type="ECO:0000256" key="1">
    <source>
        <dbReference type="SAM" id="MobiDB-lite"/>
    </source>
</evidence>
<feature type="region of interest" description="Disordered" evidence="1">
    <location>
        <begin position="23"/>
        <end position="74"/>
    </location>
</feature>
<gene>
    <name evidence="2" type="ORF">CLV72_103188</name>
</gene>
<keyword evidence="3" id="KW-1185">Reference proteome</keyword>
<organism evidence="2 3">
    <name type="scientific">Allonocardiopsis opalescens</name>
    <dbReference type="NCBI Taxonomy" id="1144618"/>
    <lineage>
        <taxon>Bacteria</taxon>
        <taxon>Bacillati</taxon>
        <taxon>Actinomycetota</taxon>
        <taxon>Actinomycetes</taxon>
        <taxon>Streptosporangiales</taxon>
        <taxon>Allonocardiopsis</taxon>
    </lineage>
</organism>
<feature type="compositionally biased region" description="Low complexity" evidence="1">
    <location>
        <begin position="34"/>
        <end position="55"/>
    </location>
</feature>
<dbReference type="Proteomes" id="UP000237846">
    <property type="component" value="Unassembled WGS sequence"/>
</dbReference>
<dbReference type="EMBL" id="PVZC01000003">
    <property type="protein sequence ID" value="PRX99586.1"/>
    <property type="molecule type" value="Genomic_DNA"/>
</dbReference>
<accession>A0A2T0Q6X3</accession>
<name>A0A2T0Q6X3_9ACTN</name>
<reference evidence="2 3" key="1">
    <citation type="submission" date="2018-03" db="EMBL/GenBank/DDBJ databases">
        <title>Genomic Encyclopedia of Archaeal and Bacterial Type Strains, Phase II (KMG-II): from individual species to whole genera.</title>
        <authorList>
            <person name="Goeker M."/>
        </authorList>
    </citation>
    <scope>NUCLEOTIDE SEQUENCE [LARGE SCALE GENOMIC DNA]</scope>
    <source>
        <strain evidence="2 3">DSM 45601</strain>
    </source>
</reference>
<evidence type="ECO:0000313" key="2">
    <source>
        <dbReference type="EMBL" id="PRX99586.1"/>
    </source>
</evidence>
<dbReference type="AlphaFoldDB" id="A0A2T0Q6X3"/>
<protein>
    <submittedName>
        <fullName evidence="2">Uncharacterized protein</fullName>
    </submittedName>
</protein>
<comment type="caution">
    <text evidence="2">The sequence shown here is derived from an EMBL/GenBank/DDBJ whole genome shotgun (WGS) entry which is preliminary data.</text>
</comment>
<sequence length="363" mass="38752">MPNGTGALPLAGGGSVPLSRRLLRTDRMRPVPEPAVAAPSARRGRGVPMPRRPVGSLFGRAGSGRVPQWSHPDNGGRFPLTAATVIFSTPGAQVADTSTLNGETRVRIPPSALPASTSGPGHKSRRRFDLGSVQCQRSAPGAQAAVTSTEVREVAGSNPVTAWPCSSIGRALCTAADLDLGRAHLTKCSAPGQRIPSLAQGGLEFTCRTPVRLRTRHRSYFRPARCRTSHSSVRVRPWPRPAAQVAVNAEYHEVSSYEAGCSAIAEPTPARYGARARPARKTSLQSIRVPRTDHPPHYSRHFRPLSATVRCAPSRCVGDGYSGCRPSGRGFESCRRVRSREGRELVAVPGAQVPATSVSRFES</sequence>
<proteinExistence type="predicted"/>
<evidence type="ECO:0000313" key="3">
    <source>
        <dbReference type="Proteomes" id="UP000237846"/>
    </source>
</evidence>